<protein>
    <submittedName>
        <fullName evidence="1">Uncharacterized protein</fullName>
    </submittedName>
</protein>
<dbReference type="Proteomes" id="UP000251960">
    <property type="component" value="Chromosome 2"/>
</dbReference>
<reference evidence="1" key="1">
    <citation type="journal article" date="2018" name="Nat. Genet.">
        <title>Extensive intraspecific gene order and gene structural variations between Mo17 and other maize genomes.</title>
        <authorList>
            <person name="Sun S."/>
            <person name="Zhou Y."/>
            <person name="Chen J."/>
            <person name="Shi J."/>
            <person name="Zhao H."/>
            <person name="Zhao H."/>
            <person name="Song W."/>
            <person name="Zhang M."/>
            <person name="Cui Y."/>
            <person name="Dong X."/>
            <person name="Liu H."/>
            <person name="Ma X."/>
            <person name="Jiao Y."/>
            <person name="Wang B."/>
            <person name="Wei X."/>
            <person name="Stein J.C."/>
            <person name="Glaubitz J.C."/>
            <person name="Lu F."/>
            <person name="Yu G."/>
            <person name="Liang C."/>
            <person name="Fengler K."/>
            <person name="Li B."/>
            <person name="Rafalski A."/>
            <person name="Schnable P.S."/>
            <person name="Ware D.H."/>
            <person name="Buckler E.S."/>
            <person name="Lai J."/>
        </authorList>
    </citation>
    <scope>NUCLEOTIDE SEQUENCE [LARGE SCALE GENOMIC DNA]</scope>
    <source>
        <tissue evidence="1">Seedling</tissue>
    </source>
</reference>
<comment type="caution">
    <text evidence="1">The sequence shown here is derived from an EMBL/GenBank/DDBJ whole genome shotgun (WGS) entry which is preliminary data.</text>
</comment>
<proteinExistence type="predicted"/>
<accession>A0A3L6FR08</accession>
<sequence length="15" mass="1800">MFLNLQNPYVTLFCP</sequence>
<gene>
    <name evidence="1" type="ORF">Zm00014a_029336</name>
</gene>
<dbReference type="EMBL" id="NCVQ01000003">
    <property type="protein sequence ID" value="PWZ36484.1"/>
    <property type="molecule type" value="Genomic_DNA"/>
</dbReference>
<organism evidence="1">
    <name type="scientific">Zea mays</name>
    <name type="common">Maize</name>
    <dbReference type="NCBI Taxonomy" id="4577"/>
    <lineage>
        <taxon>Eukaryota</taxon>
        <taxon>Viridiplantae</taxon>
        <taxon>Streptophyta</taxon>
        <taxon>Embryophyta</taxon>
        <taxon>Tracheophyta</taxon>
        <taxon>Spermatophyta</taxon>
        <taxon>Magnoliopsida</taxon>
        <taxon>Liliopsida</taxon>
        <taxon>Poales</taxon>
        <taxon>Poaceae</taxon>
        <taxon>PACMAD clade</taxon>
        <taxon>Panicoideae</taxon>
        <taxon>Andropogonodae</taxon>
        <taxon>Andropogoneae</taxon>
        <taxon>Tripsacinae</taxon>
        <taxon>Zea</taxon>
    </lineage>
</organism>
<name>A0A3L6FR08_MAIZE</name>
<evidence type="ECO:0000313" key="1">
    <source>
        <dbReference type="EMBL" id="PWZ36484.1"/>
    </source>
</evidence>